<feature type="transmembrane region" description="Helical" evidence="7">
    <location>
        <begin position="170"/>
        <end position="188"/>
    </location>
</feature>
<dbReference type="Pfam" id="PF03741">
    <property type="entry name" value="TerC"/>
    <property type="match status" value="1"/>
</dbReference>
<comment type="similarity">
    <text evidence="2">Belongs to the TerC family.</text>
</comment>
<feature type="transmembrane region" description="Helical" evidence="7">
    <location>
        <begin position="229"/>
        <end position="256"/>
    </location>
</feature>
<dbReference type="InterPro" id="IPR005496">
    <property type="entry name" value="Integral_membrane_TerC"/>
</dbReference>
<dbReference type="PANTHER" id="PTHR30238">
    <property type="entry name" value="MEMBRANE BOUND PREDICTED REDOX MODULATOR"/>
    <property type="match status" value="1"/>
</dbReference>
<feature type="transmembrane region" description="Helical" evidence="7">
    <location>
        <begin position="141"/>
        <end position="164"/>
    </location>
</feature>
<dbReference type="PANTHER" id="PTHR30238:SF0">
    <property type="entry name" value="THYLAKOID MEMBRANE PROTEIN TERC, CHLOROPLASTIC"/>
    <property type="match status" value="1"/>
</dbReference>
<evidence type="ECO:0000313" key="9">
    <source>
        <dbReference type="Proteomes" id="UP000529710"/>
    </source>
</evidence>
<evidence type="ECO:0000256" key="4">
    <source>
        <dbReference type="ARBA" id="ARBA00022989"/>
    </source>
</evidence>
<evidence type="ECO:0000256" key="5">
    <source>
        <dbReference type="ARBA" id="ARBA00023136"/>
    </source>
</evidence>
<keyword evidence="3 7" id="KW-0812">Transmembrane</keyword>
<feature type="transmembrane region" description="Helical" evidence="7">
    <location>
        <begin position="262"/>
        <end position="283"/>
    </location>
</feature>
<accession>A0A7Y0HUN8</accession>
<evidence type="ECO:0000256" key="6">
    <source>
        <dbReference type="SAM" id="MobiDB-lite"/>
    </source>
</evidence>
<evidence type="ECO:0000256" key="2">
    <source>
        <dbReference type="ARBA" id="ARBA00007511"/>
    </source>
</evidence>
<dbReference type="AlphaFoldDB" id="A0A7Y0HUN8"/>
<feature type="transmembrane region" description="Helical" evidence="7">
    <location>
        <begin position="333"/>
        <end position="355"/>
    </location>
</feature>
<name>A0A7Y0HUN8_9BIFI</name>
<gene>
    <name evidence="8" type="ORF">G1C98_1112</name>
</gene>
<comment type="subcellular location">
    <subcellularLocation>
        <location evidence="1">Membrane</location>
        <topology evidence="1">Multi-pass membrane protein</topology>
    </subcellularLocation>
</comment>
<feature type="transmembrane region" description="Helical" evidence="7">
    <location>
        <begin position="44"/>
        <end position="65"/>
    </location>
</feature>
<organism evidence="8 9">
    <name type="scientific">Bifidobacterium erythrocebi</name>
    <dbReference type="NCBI Taxonomy" id="2675325"/>
    <lineage>
        <taxon>Bacteria</taxon>
        <taxon>Bacillati</taxon>
        <taxon>Actinomycetota</taxon>
        <taxon>Actinomycetes</taxon>
        <taxon>Bifidobacteriales</taxon>
        <taxon>Bifidobacteriaceae</taxon>
        <taxon>Bifidobacterium</taxon>
    </lineage>
</organism>
<keyword evidence="4 7" id="KW-1133">Transmembrane helix</keyword>
<dbReference type="Proteomes" id="UP000529710">
    <property type="component" value="Unassembled WGS sequence"/>
</dbReference>
<feature type="transmembrane region" description="Helical" evidence="7">
    <location>
        <begin position="77"/>
        <end position="99"/>
    </location>
</feature>
<dbReference type="NCBIfam" id="TIGR03718">
    <property type="entry name" value="R_switched_Alx"/>
    <property type="match status" value="1"/>
</dbReference>
<evidence type="ECO:0000256" key="7">
    <source>
        <dbReference type="SAM" id="Phobius"/>
    </source>
</evidence>
<keyword evidence="5 7" id="KW-0472">Membrane</keyword>
<reference evidence="8 9" key="1">
    <citation type="submission" date="2020-02" db="EMBL/GenBank/DDBJ databases">
        <title>Characterization of phylogenetic diversity of novel bifidobacterial species isolated in Czech ZOOs.</title>
        <authorList>
            <person name="Lugli G.A."/>
            <person name="Vera N.B."/>
            <person name="Ventura M."/>
        </authorList>
    </citation>
    <scope>NUCLEOTIDE SEQUENCE [LARGE SCALE GENOMIC DNA]</scope>
    <source>
        <strain evidence="8 9">DSM 109960</strain>
    </source>
</reference>
<proteinExistence type="inferred from homology"/>
<dbReference type="EMBL" id="JAAIIF010000008">
    <property type="protein sequence ID" value="NMM96376.1"/>
    <property type="molecule type" value="Genomic_DNA"/>
</dbReference>
<evidence type="ECO:0000256" key="1">
    <source>
        <dbReference type="ARBA" id="ARBA00004141"/>
    </source>
</evidence>
<evidence type="ECO:0000256" key="3">
    <source>
        <dbReference type="ARBA" id="ARBA00022692"/>
    </source>
</evidence>
<dbReference type="GO" id="GO:0016020">
    <property type="term" value="C:membrane"/>
    <property type="evidence" value="ECO:0007669"/>
    <property type="project" value="UniProtKB-SubCell"/>
</dbReference>
<dbReference type="InterPro" id="IPR022369">
    <property type="entry name" value="Integral_membrane_TerC_rswitch"/>
</dbReference>
<feature type="transmembrane region" description="Helical" evidence="7">
    <location>
        <begin position="290"/>
        <end position="313"/>
    </location>
</feature>
<sequence length="365" mass="40311">MPCPMCAAGHGMRSGGGSVRLPQNGSVEPSEPVRTMVRMAETPLAFEITTFVVLALFFIVDLFIIGRKPHVPSTKECVRHIAFFVVMALIFGGLIWFFAGSKPAIEFYSGWLTEYSLSIDNLFVFVIIMSNFAVPKQIQKYVLSVGITFALIFRGVFILIGSALISRFTWIFFIFGAFLIYTAVKLVVGGDDDDEYKENGVIRTLRKVVHITDEYDGEKLRTTRGGVRYWTPMMIVFLAIGTTDVMFAFDSIPAIFGLTKDPFIVFTSNVFALLGLQQLYFLLGALLDKLVYLPAGLSIVLGFIGVKLVLEALHENTLPFINGGNPVPWAPEIPTWISLAVIVVAIGGAALLSVLKMRKMEPEAK</sequence>
<evidence type="ECO:0000313" key="8">
    <source>
        <dbReference type="EMBL" id="NMM96376.1"/>
    </source>
</evidence>
<keyword evidence="9" id="KW-1185">Reference proteome</keyword>
<feature type="transmembrane region" description="Helical" evidence="7">
    <location>
        <begin position="115"/>
        <end position="134"/>
    </location>
</feature>
<feature type="region of interest" description="Disordered" evidence="6">
    <location>
        <begin position="1"/>
        <end position="26"/>
    </location>
</feature>
<protein>
    <submittedName>
        <fullName evidence="8">Tellurium resistance protein TerC</fullName>
    </submittedName>
</protein>
<comment type="caution">
    <text evidence="8">The sequence shown here is derived from an EMBL/GenBank/DDBJ whole genome shotgun (WGS) entry which is preliminary data.</text>
</comment>